<dbReference type="InterPro" id="IPR043143">
    <property type="entry name" value="Mal/L-sulf/L-lact_DH-like_NADP"/>
</dbReference>
<dbReference type="GO" id="GO:0016491">
    <property type="term" value="F:oxidoreductase activity"/>
    <property type="evidence" value="ECO:0007669"/>
    <property type="project" value="UniProtKB-KW"/>
</dbReference>
<dbReference type="AlphaFoldDB" id="B4MG04"/>
<keyword evidence="2 3" id="KW-0560">Oxidoreductase</keyword>
<dbReference type="PhylomeDB" id="B4MG04"/>
<dbReference type="eggNOG" id="ENOG502QRW5">
    <property type="taxonomic scope" value="Eukaryota"/>
</dbReference>
<dbReference type="InParanoid" id="B4MG04"/>
<dbReference type="Pfam" id="PF02615">
    <property type="entry name" value="Ldh_2"/>
    <property type="match status" value="1"/>
</dbReference>
<dbReference type="OMA" id="WYAFRAM"/>
<dbReference type="SMR" id="B4MG04"/>
<protein>
    <submittedName>
        <fullName evidence="3">Uncharacterized protein</fullName>
        <ecNumber evidence="3">1.-.-.-</ecNumber>
    </submittedName>
</protein>
<dbReference type="EMBL" id="CH940669">
    <property type="protein sequence ID" value="EDW58265.1"/>
    <property type="molecule type" value="Genomic_DNA"/>
</dbReference>
<keyword evidence="4" id="KW-1185">Reference proteome</keyword>
<dbReference type="InterPro" id="IPR003767">
    <property type="entry name" value="Malate/L-lactate_DH-like"/>
</dbReference>
<dbReference type="Gene3D" id="1.10.1530.10">
    <property type="match status" value="1"/>
</dbReference>
<dbReference type="InterPro" id="IPR036111">
    <property type="entry name" value="Mal/L-sulfo/L-lacto_DH-like_sf"/>
</dbReference>
<evidence type="ECO:0000256" key="1">
    <source>
        <dbReference type="ARBA" id="ARBA00006056"/>
    </source>
</evidence>
<dbReference type="Proteomes" id="UP000008792">
    <property type="component" value="Unassembled WGS sequence"/>
</dbReference>
<dbReference type="FunCoup" id="B4MG04">
    <property type="interactions" value="9"/>
</dbReference>
<dbReference type="PANTHER" id="PTHR11091:SF0">
    <property type="entry name" value="MALATE DEHYDROGENASE"/>
    <property type="match status" value="1"/>
</dbReference>
<sequence>MLSKCGRQLLRASSAWRLRCWRQLGGVRMPQECPVEMTHTSLVIEAEARRFIHDCLRRVGVPFEKLRSISDFLLAADYRGVHGSGINRLEMYLRDLQQGYVDITAEPEIISETAATAHVDGNCAMGVFVGNYCMDLAVEKARKLGIGFVVAKRSHHIGMAAWYAFRAMAKGYIGLVLSNAAPMLMAPGAQVASLGANCLAFGADATHSHFMLDMAVTMKEIGAVEWAYIKNELIPNTWAADESGLPTCFPSLALRAQRLYPVGGHKGYCLAAMIDVLCGVMSGANYATRVPRWWSESQIGCNPNLGLVMLALDPCVFVPDFHERLDDFRRCIETSSPLDEAKPIRMAGQPEKQHMYYVDDLGALPFPNVLLAKFKRIADLLCVKPMELAFVSSNTQYRCM</sequence>
<dbReference type="SUPFAM" id="SSF89733">
    <property type="entry name" value="L-sulfolactate dehydrogenase-like"/>
    <property type="match status" value="1"/>
</dbReference>
<dbReference type="OrthoDB" id="7881616at2759"/>
<accession>B4MG04</accession>
<dbReference type="KEGG" id="dvi:6636550"/>
<comment type="similarity">
    <text evidence="1">Belongs to the LDH2/MDH2 oxidoreductase family.</text>
</comment>
<evidence type="ECO:0000313" key="3">
    <source>
        <dbReference type="EMBL" id="EDW58265.1"/>
    </source>
</evidence>
<evidence type="ECO:0000256" key="2">
    <source>
        <dbReference type="ARBA" id="ARBA00023002"/>
    </source>
</evidence>
<dbReference type="HOGENOM" id="CLU_040452_3_0_1"/>
<evidence type="ECO:0000313" key="4">
    <source>
        <dbReference type="Proteomes" id="UP000008792"/>
    </source>
</evidence>
<gene>
    <name evidence="3" type="primary">Dvir\GJ15473</name>
    <name evidence="3" type="ORF">Dvir_GJ15473</name>
</gene>
<proteinExistence type="inferred from homology"/>
<dbReference type="EC" id="1.-.-.-" evidence="3"/>
<dbReference type="InterPro" id="IPR043144">
    <property type="entry name" value="Mal/L-sulf/L-lact_DH-like_ah"/>
</dbReference>
<dbReference type="PANTHER" id="PTHR11091">
    <property type="entry name" value="OXIDOREDUCTASE-RELATED"/>
    <property type="match status" value="1"/>
</dbReference>
<name>B4MG04_DROVI</name>
<dbReference type="Gene3D" id="3.30.1370.60">
    <property type="entry name" value="Hypothetical oxidoreductase yiak, domain 2"/>
    <property type="match status" value="1"/>
</dbReference>
<organism evidence="3 4">
    <name type="scientific">Drosophila virilis</name>
    <name type="common">Fruit fly</name>
    <dbReference type="NCBI Taxonomy" id="7244"/>
    <lineage>
        <taxon>Eukaryota</taxon>
        <taxon>Metazoa</taxon>
        <taxon>Ecdysozoa</taxon>
        <taxon>Arthropoda</taxon>
        <taxon>Hexapoda</taxon>
        <taxon>Insecta</taxon>
        <taxon>Pterygota</taxon>
        <taxon>Neoptera</taxon>
        <taxon>Endopterygota</taxon>
        <taxon>Diptera</taxon>
        <taxon>Brachycera</taxon>
        <taxon>Muscomorpha</taxon>
        <taxon>Ephydroidea</taxon>
        <taxon>Drosophilidae</taxon>
        <taxon>Drosophila</taxon>
    </lineage>
</organism>
<dbReference type="STRING" id="7244.B4MG04"/>
<reference evidence="3 4" key="1">
    <citation type="journal article" date="2007" name="Nature">
        <title>Evolution of genes and genomes on the Drosophila phylogeny.</title>
        <authorList>
            <consortium name="Drosophila 12 Genomes Consortium"/>
            <person name="Clark A.G."/>
            <person name="Eisen M.B."/>
            <person name="Smith D.R."/>
            <person name="Bergman C.M."/>
            <person name="Oliver B."/>
            <person name="Markow T.A."/>
            <person name="Kaufman T.C."/>
            <person name="Kellis M."/>
            <person name="Gelbart W."/>
            <person name="Iyer V.N."/>
            <person name="Pollard D.A."/>
            <person name="Sackton T.B."/>
            <person name="Larracuente A.M."/>
            <person name="Singh N.D."/>
            <person name="Abad J.P."/>
            <person name="Abt D.N."/>
            <person name="Adryan B."/>
            <person name="Aguade M."/>
            <person name="Akashi H."/>
            <person name="Anderson W.W."/>
            <person name="Aquadro C.F."/>
            <person name="Ardell D.H."/>
            <person name="Arguello R."/>
            <person name="Artieri C.G."/>
            <person name="Barbash D.A."/>
            <person name="Barker D."/>
            <person name="Barsanti P."/>
            <person name="Batterham P."/>
            <person name="Batzoglou S."/>
            <person name="Begun D."/>
            <person name="Bhutkar A."/>
            <person name="Blanco E."/>
            <person name="Bosak S.A."/>
            <person name="Bradley R.K."/>
            <person name="Brand A.D."/>
            <person name="Brent M.R."/>
            <person name="Brooks A.N."/>
            <person name="Brown R.H."/>
            <person name="Butlin R.K."/>
            <person name="Caggese C."/>
            <person name="Calvi B.R."/>
            <person name="Bernardo de Carvalho A."/>
            <person name="Caspi A."/>
            <person name="Castrezana S."/>
            <person name="Celniker S.E."/>
            <person name="Chang J.L."/>
            <person name="Chapple C."/>
            <person name="Chatterji S."/>
            <person name="Chinwalla A."/>
            <person name="Civetta A."/>
            <person name="Clifton S.W."/>
            <person name="Comeron J.M."/>
            <person name="Costello J.C."/>
            <person name="Coyne J.A."/>
            <person name="Daub J."/>
            <person name="David R.G."/>
            <person name="Delcher A.L."/>
            <person name="Delehaunty K."/>
            <person name="Do C.B."/>
            <person name="Ebling H."/>
            <person name="Edwards K."/>
            <person name="Eickbush T."/>
            <person name="Evans J.D."/>
            <person name="Filipski A."/>
            <person name="Findeiss S."/>
            <person name="Freyhult E."/>
            <person name="Fulton L."/>
            <person name="Fulton R."/>
            <person name="Garcia A.C."/>
            <person name="Gardiner A."/>
            <person name="Garfield D.A."/>
            <person name="Garvin B.E."/>
            <person name="Gibson G."/>
            <person name="Gilbert D."/>
            <person name="Gnerre S."/>
            <person name="Godfrey J."/>
            <person name="Good R."/>
            <person name="Gotea V."/>
            <person name="Gravely B."/>
            <person name="Greenberg A.J."/>
            <person name="Griffiths-Jones S."/>
            <person name="Gross S."/>
            <person name="Guigo R."/>
            <person name="Gustafson E.A."/>
            <person name="Haerty W."/>
            <person name="Hahn M.W."/>
            <person name="Halligan D.L."/>
            <person name="Halpern A.L."/>
            <person name="Halter G.M."/>
            <person name="Han M.V."/>
            <person name="Heger A."/>
            <person name="Hillier L."/>
            <person name="Hinrichs A.S."/>
            <person name="Holmes I."/>
            <person name="Hoskins R.A."/>
            <person name="Hubisz M.J."/>
            <person name="Hultmark D."/>
            <person name="Huntley M.A."/>
            <person name="Jaffe D.B."/>
            <person name="Jagadeeshan S."/>
            <person name="Jeck W.R."/>
            <person name="Johnson J."/>
            <person name="Jones C.D."/>
            <person name="Jordan W.C."/>
            <person name="Karpen G.H."/>
            <person name="Kataoka E."/>
            <person name="Keightley P.D."/>
            <person name="Kheradpour P."/>
            <person name="Kirkness E.F."/>
            <person name="Koerich L.B."/>
            <person name="Kristiansen K."/>
            <person name="Kudrna D."/>
            <person name="Kulathinal R.J."/>
            <person name="Kumar S."/>
            <person name="Kwok R."/>
            <person name="Lander E."/>
            <person name="Langley C.H."/>
            <person name="Lapoint R."/>
            <person name="Lazzaro B.P."/>
            <person name="Lee S.J."/>
            <person name="Levesque L."/>
            <person name="Li R."/>
            <person name="Lin C.F."/>
            <person name="Lin M.F."/>
            <person name="Lindblad-Toh K."/>
            <person name="Llopart A."/>
            <person name="Long M."/>
            <person name="Low L."/>
            <person name="Lozovsky E."/>
            <person name="Lu J."/>
            <person name="Luo M."/>
            <person name="Machado C.A."/>
            <person name="Makalowski W."/>
            <person name="Marzo M."/>
            <person name="Matsuda M."/>
            <person name="Matzkin L."/>
            <person name="McAllister B."/>
            <person name="McBride C.S."/>
            <person name="McKernan B."/>
            <person name="McKernan K."/>
            <person name="Mendez-Lago M."/>
            <person name="Minx P."/>
            <person name="Mollenhauer M.U."/>
            <person name="Montooth K."/>
            <person name="Mount S.M."/>
            <person name="Mu X."/>
            <person name="Myers E."/>
            <person name="Negre B."/>
            <person name="Newfeld S."/>
            <person name="Nielsen R."/>
            <person name="Noor M.A."/>
            <person name="O'Grady P."/>
            <person name="Pachter L."/>
            <person name="Papaceit M."/>
            <person name="Parisi M.J."/>
            <person name="Parisi M."/>
            <person name="Parts L."/>
            <person name="Pedersen J.S."/>
            <person name="Pesole G."/>
            <person name="Phillippy A.M."/>
            <person name="Ponting C.P."/>
            <person name="Pop M."/>
            <person name="Porcelli D."/>
            <person name="Powell J.R."/>
            <person name="Prohaska S."/>
            <person name="Pruitt K."/>
            <person name="Puig M."/>
            <person name="Quesneville H."/>
            <person name="Ram K.R."/>
            <person name="Rand D."/>
            <person name="Rasmussen M.D."/>
            <person name="Reed L.K."/>
            <person name="Reenan R."/>
            <person name="Reily A."/>
            <person name="Remington K.A."/>
            <person name="Rieger T.T."/>
            <person name="Ritchie M.G."/>
            <person name="Robin C."/>
            <person name="Rogers Y.H."/>
            <person name="Rohde C."/>
            <person name="Rozas J."/>
            <person name="Rubenfield M.J."/>
            <person name="Ruiz A."/>
            <person name="Russo S."/>
            <person name="Salzberg S.L."/>
            <person name="Sanchez-Gracia A."/>
            <person name="Saranga D.J."/>
            <person name="Sato H."/>
            <person name="Schaeffer S.W."/>
            <person name="Schatz M.C."/>
            <person name="Schlenke T."/>
            <person name="Schwartz R."/>
            <person name="Segarra C."/>
            <person name="Singh R.S."/>
            <person name="Sirot L."/>
            <person name="Sirota M."/>
            <person name="Sisneros N.B."/>
            <person name="Smith C.D."/>
            <person name="Smith T.F."/>
            <person name="Spieth J."/>
            <person name="Stage D.E."/>
            <person name="Stark A."/>
            <person name="Stephan W."/>
            <person name="Strausberg R.L."/>
            <person name="Strempel S."/>
            <person name="Sturgill D."/>
            <person name="Sutton G."/>
            <person name="Sutton G.G."/>
            <person name="Tao W."/>
            <person name="Teichmann S."/>
            <person name="Tobari Y.N."/>
            <person name="Tomimura Y."/>
            <person name="Tsolas J.M."/>
            <person name="Valente V.L."/>
            <person name="Venter E."/>
            <person name="Venter J.C."/>
            <person name="Vicario S."/>
            <person name="Vieira F.G."/>
            <person name="Vilella A.J."/>
            <person name="Villasante A."/>
            <person name="Walenz B."/>
            <person name="Wang J."/>
            <person name="Wasserman M."/>
            <person name="Watts T."/>
            <person name="Wilson D."/>
            <person name="Wilson R.K."/>
            <person name="Wing R.A."/>
            <person name="Wolfner M.F."/>
            <person name="Wong A."/>
            <person name="Wong G.K."/>
            <person name="Wu C.I."/>
            <person name="Wu G."/>
            <person name="Yamamoto D."/>
            <person name="Yang H.P."/>
            <person name="Yang S.P."/>
            <person name="Yorke J.A."/>
            <person name="Yoshida K."/>
            <person name="Zdobnov E."/>
            <person name="Zhang P."/>
            <person name="Zhang Y."/>
            <person name="Zimin A.V."/>
            <person name="Baldwin J."/>
            <person name="Abdouelleil A."/>
            <person name="Abdulkadir J."/>
            <person name="Abebe A."/>
            <person name="Abera B."/>
            <person name="Abreu J."/>
            <person name="Acer S.C."/>
            <person name="Aftuck L."/>
            <person name="Alexander A."/>
            <person name="An P."/>
            <person name="Anderson E."/>
            <person name="Anderson S."/>
            <person name="Arachi H."/>
            <person name="Azer M."/>
            <person name="Bachantsang P."/>
            <person name="Barry A."/>
            <person name="Bayul T."/>
            <person name="Berlin A."/>
            <person name="Bessette D."/>
            <person name="Bloom T."/>
            <person name="Blye J."/>
            <person name="Boguslavskiy L."/>
            <person name="Bonnet C."/>
            <person name="Boukhgalter B."/>
            <person name="Bourzgui I."/>
            <person name="Brown A."/>
            <person name="Cahill P."/>
            <person name="Channer S."/>
            <person name="Cheshatsang Y."/>
            <person name="Chuda L."/>
            <person name="Citroen M."/>
            <person name="Collymore A."/>
            <person name="Cooke P."/>
            <person name="Costello M."/>
            <person name="D'Aco K."/>
            <person name="Daza R."/>
            <person name="De Haan G."/>
            <person name="DeGray S."/>
            <person name="DeMaso C."/>
            <person name="Dhargay N."/>
            <person name="Dooley K."/>
            <person name="Dooley E."/>
            <person name="Doricent M."/>
            <person name="Dorje P."/>
            <person name="Dorjee K."/>
            <person name="Dupes A."/>
            <person name="Elong R."/>
            <person name="Falk J."/>
            <person name="Farina A."/>
            <person name="Faro S."/>
            <person name="Ferguson D."/>
            <person name="Fisher S."/>
            <person name="Foley C.D."/>
            <person name="Franke A."/>
            <person name="Friedrich D."/>
            <person name="Gadbois L."/>
            <person name="Gearin G."/>
            <person name="Gearin C.R."/>
            <person name="Giannoukos G."/>
            <person name="Goode T."/>
            <person name="Graham J."/>
            <person name="Grandbois E."/>
            <person name="Grewal S."/>
            <person name="Gyaltsen K."/>
            <person name="Hafez N."/>
            <person name="Hagos B."/>
            <person name="Hall J."/>
            <person name="Henson C."/>
            <person name="Hollinger A."/>
            <person name="Honan T."/>
            <person name="Huard M.D."/>
            <person name="Hughes L."/>
            <person name="Hurhula B."/>
            <person name="Husby M.E."/>
            <person name="Kamat A."/>
            <person name="Kanga B."/>
            <person name="Kashin S."/>
            <person name="Khazanovich D."/>
            <person name="Kisner P."/>
            <person name="Lance K."/>
            <person name="Lara M."/>
            <person name="Lee W."/>
            <person name="Lennon N."/>
            <person name="Letendre F."/>
            <person name="LeVine R."/>
            <person name="Lipovsky A."/>
            <person name="Liu X."/>
            <person name="Liu J."/>
            <person name="Liu S."/>
            <person name="Lokyitsang T."/>
            <person name="Lokyitsang Y."/>
            <person name="Lubonja R."/>
            <person name="Lui A."/>
            <person name="MacDonald P."/>
            <person name="Magnisalis V."/>
            <person name="Maru K."/>
            <person name="Matthews C."/>
            <person name="McCusker W."/>
            <person name="McDonough S."/>
            <person name="Mehta T."/>
            <person name="Meldrim J."/>
            <person name="Meneus L."/>
            <person name="Mihai O."/>
            <person name="Mihalev A."/>
            <person name="Mihova T."/>
            <person name="Mittelman R."/>
            <person name="Mlenga V."/>
            <person name="Montmayeur A."/>
            <person name="Mulrain L."/>
            <person name="Navidi A."/>
            <person name="Naylor J."/>
            <person name="Negash T."/>
            <person name="Nguyen T."/>
            <person name="Nguyen N."/>
            <person name="Nicol R."/>
            <person name="Norbu C."/>
            <person name="Norbu N."/>
            <person name="Novod N."/>
            <person name="O'Neill B."/>
            <person name="Osman S."/>
            <person name="Markiewicz E."/>
            <person name="Oyono O.L."/>
            <person name="Patti C."/>
            <person name="Phunkhang P."/>
            <person name="Pierre F."/>
            <person name="Priest M."/>
            <person name="Raghuraman S."/>
            <person name="Rege F."/>
            <person name="Reyes R."/>
            <person name="Rise C."/>
            <person name="Rogov P."/>
            <person name="Ross K."/>
            <person name="Ryan E."/>
            <person name="Settipalli S."/>
            <person name="Shea T."/>
            <person name="Sherpa N."/>
            <person name="Shi L."/>
            <person name="Shih D."/>
            <person name="Sparrow T."/>
            <person name="Spaulding J."/>
            <person name="Stalker J."/>
            <person name="Stange-Thomann N."/>
            <person name="Stavropoulos S."/>
            <person name="Stone C."/>
            <person name="Strader C."/>
            <person name="Tesfaye S."/>
            <person name="Thomson T."/>
            <person name="Thoulutsang Y."/>
            <person name="Thoulutsang D."/>
            <person name="Topham K."/>
            <person name="Topping I."/>
            <person name="Tsamla T."/>
            <person name="Vassiliev H."/>
            <person name="Vo A."/>
            <person name="Wangchuk T."/>
            <person name="Wangdi T."/>
            <person name="Weiand M."/>
            <person name="Wilkinson J."/>
            <person name="Wilson A."/>
            <person name="Yadav S."/>
            <person name="Young G."/>
            <person name="Yu Q."/>
            <person name="Zembek L."/>
            <person name="Zhong D."/>
            <person name="Zimmer A."/>
            <person name="Zwirko Z."/>
            <person name="Jaffe D.B."/>
            <person name="Alvarez P."/>
            <person name="Brockman W."/>
            <person name="Butler J."/>
            <person name="Chin C."/>
            <person name="Gnerre S."/>
            <person name="Grabherr M."/>
            <person name="Kleber M."/>
            <person name="Mauceli E."/>
            <person name="MacCallum I."/>
        </authorList>
    </citation>
    <scope>NUCLEOTIDE SEQUENCE [LARGE SCALE GENOMIC DNA]</scope>
    <source>
        <strain evidence="4">Tucson 15010-1051.87</strain>
    </source>
</reference>